<name>A0A7W3QRV9_ACTNM</name>
<comment type="caution">
    <text evidence="1">The sequence shown here is derived from an EMBL/GenBank/DDBJ whole genome shotgun (WGS) entry which is preliminary data.</text>
</comment>
<dbReference type="Proteomes" id="UP000572680">
    <property type="component" value="Unassembled WGS sequence"/>
</dbReference>
<evidence type="ECO:0000313" key="1">
    <source>
        <dbReference type="EMBL" id="MBA8957086.1"/>
    </source>
</evidence>
<dbReference type="AlphaFoldDB" id="A0A7W3QRV9"/>
<proteinExistence type="predicted"/>
<organism evidence="1 2">
    <name type="scientific">Actinomadura namibiensis</name>
    <dbReference type="NCBI Taxonomy" id="182080"/>
    <lineage>
        <taxon>Bacteria</taxon>
        <taxon>Bacillati</taxon>
        <taxon>Actinomycetota</taxon>
        <taxon>Actinomycetes</taxon>
        <taxon>Streptosporangiales</taxon>
        <taxon>Thermomonosporaceae</taxon>
        <taxon>Actinomadura</taxon>
    </lineage>
</organism>
<protein>
    <submittedName>
        <fullName evidence="1">Uncharacterized protein</fullName>
    </submittedName>
</protein>
<dbReference type="RefSeq" id="WP_182848945.1">
    <property type="nucleotide sequence ID" value="NZ_BAAALP010000019.1"/>
</dbReference>
<accession>A0A7W3QRV9</accession>
<sequence>MSHFPRHAAAYLVHLPDEDAAHEVARLLTERGHTAVSVREGVPDQPFHRFYETSWKVTALDAGPYPDDDVRWWTAVETRIVKTLAAERGGSCTLMQAVPETARALLPDGADDRPPAEARAARLAALSAAPARAPRPVITYRLDRPASGGPSGTPVPLPGLDDVDWPSLKHAYGSAEDTPDILRAMAANDEGWDEATFEYFSAIVHQETCYSATPPTIPFLARMACDPVMTPEYRLELLADLAYIASFDPSPAAGEEPAPTAHAARACREVVGALPALLSRWPEAAPAERAWLIVLGALSPAAAAPLLPEFEGFRRGLEGPSPALDLALALAADDEDRACGLVLDCTTWDENISWHLADDTPPRCRNLTVLVRLAVDELPRG</sequence>
<keyword evidence="2" id="KW-1185">Reference proteome</keyword>
<dbReference type="EMBL" id="JACJIA010000020">
    <property type="protein sequence ID" value="MBA8957086.1"/>
    <property type="molecule type" value="Genomic_DNA"/>
</dbReference>
<reference evidence="1 2" key="1">
    <citation type="submission" date="2020-08" db="EMBL/GenBank/DDBJ databases">
        <title>Genomic Encyclopedia of Type Strains, Phase IV (KMG-IV): sequencing the most valuable type-strain genomes for metagenomic binning, comparative biology and taxonomic classification.</title>
        <authorList>
            <person name="Goeker M."/>
        </authorList>
    </citation>
    <scope>NUCLEOTIDE SEQUENCE [LARGE SCALE GENOMIC DNA]</scope>
    <source>
        <strain evidence="1 2">DSM 44197</strain>
    </source>
</reference>
<gene>
    <name evidence="1" type="ORF">HNR61_008777</name>
</gene>
<evidence type="ECO:0000313" key="2">
    <source>
        <dbReference type="Proteomes" id="UP000572680"/>
    </source>
</evidence>